<dbReference type="InterPro" id="IPR028082">
    <property type="entry name" value="Peripla_BP_I"/>
</dbReference>
<evidence type="ECO:0000256" key="4">
    <source>
        <dbReference type="ARBA" id="ARBA00022475"/>
    </source>
</evidence>
<dbReference type="InterPro" id="IPR008266">
    <property type="entry name" value="Tyr_kinase_AS"/>
</dbReference>
<evidence type="ECO:0000256" key="15">
    <source>
        <dbReference type="ARBA" id="ARBA00023136"/>
    </source>
</evidence>
<dbReference type="SUPFAM" id="SSF53822">
    <property type="entry name" value="Periplasmic binding protein-like I"/>
    <property type="match status" value="1"/>
</dbReference>
<keyword evidence="5" id="KW-0597">Phosphoprotein</keyword>
<keyword evidence="19" id="KW-0325">Glycoprotein</keyword>
<evidence type="ECO:0000256" key="14">
    <source>
        <dbReference type="ARBA" id="ARBA00023040"/>
    </source>
</evidence>
<evidence type="ECO:0000256" key="3">
    <source>
        <dbReference type="ARBA" id="ARBA00011902"/>
    </source>
</evidence>
<dbReference type="Pfam" id="PF07714">
    <property type="entry name" value="PK_Tyr_Ser-Thr"/>
    <property type="match status" value="1"/>
</dbReference>
<keyword evidence="13 27" id="KW-1133">Transmembrane helix</keyword>
<dbReference type="EMBL" id="OA568099">
    <property type="protein sequence ID" value="CAD7201157.1"/>
    <property type="molecule type" value="Genomic_DNA"/>
</dbReference>
<evidence type="ECO:0000256" key="18">
    <source>
        <dbReference type="ARBA" id="ARBA00023170"/>
    </source>
</evidence>
<dbReference type="InterPro" id="IPR020635">
    <property type="entry name" value="Tyr_kinase_cat_dom"/>
</dbReference>
<keyword evidence="17" id="KW-1015">Disulfide bond</keyword>
<gene>
    <name evidence="29" type="ORF">TDIB3V08_LOCUS7360</name>
</gene>
<feature type="region of interest" description="Disordered" evidence="26">
    <location>
        <begin position="1243"/>
        <end position="1273"/>
    </location>
</feature>
<dbReference type="FunFam" id="3.40.50.2300:FF:000063">
    <property type="entry name" value="Gamma-aminobutyric acid type B receptor subunit"/>
    <property type="match status" value="1"/>
</dbReference>
<evidence type="ECO:0000256" key="13">
    <source>
        <dbReference type="ARBA" id="ARBA00022989"/>
    </source>
</evidence>
<dbReference type="CDD" id="cd06366">
    <property type="entry name" value="PBP1_GABAb_receptor"/>
    <property type="match status" value="1"/>
</dbReference>
<evidence type="ECO:0000256" key="5">
    <source>
        <dbReference type="ARBA" id="ARBA00022553"/>
    </source>
</evidence>
<dbReference type="InterPro" id="IPR050122">
    <property type="entry name" value="RTK"/>
</dbReference>
<evidence type="ECO:0000256" key="11">
    <source>
        <dbReference type="ARBA" id="ARBA00022777"/>
    </source>
</evidence>
<evidence type="ECO:0000256" key="25">
    <source>
        <dbReference type="PROSITE-ProRule" id="PRU10141"/>
    </source>
</evidence>
<evidence type="ECO:0000256" key="22">
    <source>
        <dbReference type="ARBA" id="ARBA00051243"/>
    </source>
</evidence>
<dbReference type="SMART" id="SM00219">
    <property type="entry name" value="TyrKc"/>
    <property type="match status" value="1"/>
</dbReference>
<evidence type="ECO:0000256" key="6">
    <source>
        <dbReference type="ARBA" id="ARBA00022679"/>
    </source>
</evidence>
<dbReference type="CDD" id="cd00192">
    <property type="entry name" value="PTKc"/>
    <property type="match status" value="1"/>
</dbReference>
<evidence type="ECO:0000256" key="21">
    <source>
        <dbReference type="ARBA" id="ARBA00023319"/>
    </source>
</evidence>
<evidence type="ECO:0000256" key="10">
    <source>
        <dbReference type="ARBA" id="ARBA00022741"/>
    </source>
</evidence>
<evidence type="ECO:0000256" key="1">
    <source>
        <dbReference type="ARBA" id="ARBA00004167"/>
    </source>
</evidence>
<evidence type="ECO:0000256" key="2">
    <source>
        <dbReference type="ARBA" id="ARBA00004651"/>
    </source>
</evidence>
<evidence type="ECO:0000256" key="7">
    <source>
        <dbReference type="ARBA" id="ARBA00022692"/>
    </source>
</evidence>
<evidence type="ECO:0000256" key="17">
    <source>
        <dbReference type="ARBA" id="ARBA00023157"/>
    </source>
</evidence>
<keyword evidence="12 25" id="KW-0067">ATP-binding</keyword>
<evidence type="ECO:0000256" key="27">
    <source>
        <dbReference type="SAM" id="Phobius"/>
    </source>
</evidence>
<dbReference type="FunFam" id="1.10.510.10:FF:001227">
    <property type="entry name" value="Tyrosine-protein kinase receptor"/>
    <property type="match status" value="1"/>
</dbReference>
<keyword evidence="6" id="KW-0808">Transferase</keyword>
<evidence type="ECO:0000256" key="12">
    <source>
        <dbReference type="ARBA" id="ARBA00022840"/>
    </source>
</evidence>
<dbReference type="PROSITE" id="PS00107">
    <property type="entry name" value="PROTEIN_KINASE_ATP"/>
    <property type="match status" value="1"/>
</dbReference>
<dbReference type="InterPro" id="IPR000719">
    <property type="entry name" value="Prot_kinase_dom"/>
</dbReference>
<keyword evidence="9" id="KW-0677">Repeat</keyword>
<dbReference type="PANTHER" id="PTHR24416">
    <property type="entry name" value="TYROSINE-PROTEIN KINASE RECEPTOR"/>
    <property type="match status" value="1"/>
</dbReference>
<evidence type="ECO:0000259" key="28">
    <source>
        <dbReference type="PROSITE" id="PS50011"/>
    </source>
</evidence>
<protein>
    <recommendedName>
        <fullName evidence="24">Gamma-aminobutyric acid type B receptor subunit 2</fullName>
        <ecNumber evidence="3">2.7.10.1</ecNumber>
    </recommendedName>
</protein>
<dbReference type="GO" id="GO:0043235">
    <property type="term" value="C:receptor complex"/>
    <property type="evidence" value="ECO:0007669"/>
    <property type="project" value="TreeGrafter"/>
</dbReference>
<evidence type="ECO:0000256" key="24">
    <source>
        <dbReference type="ARBA" id="ARBA00073785"/>
    </source>
</evidence>
<comment type="subcellular location">
    <subcellularLocation>
        <location evidence="2">Cell membrane</location>
        <topology evidence="2">Multi-pass membrane protein</topology>
    </subcellularLocation>
    <subcellularLocation>
        <location evidence="1">Membrane</location>
        <topology evidence="1">Single-pass membrane protein</topology>
    </subcellularLocation>
</comment>
<dbReference type="SUPFAM" id="SSF56112">
    <property type="entry name" value="Protein kinase-like (PK-like)"/>
    <property type="match status" value="1"/>
</dbReference>
<feature type="transmembrane region" description="Helical" evidence="27">
    <location>
        <begin position="794"/>
        <end position="816"/>
    </location>
</feature>
<keyword evidence="15 27" id="KW-0472">Membrane</keyword>
<evidence type="ECO:0000256" key="26">
    <source>
        <dbReference type="SAM" id="MobiDB-lite"/>
    </source>
</evidence>
<keyword evidence="14" id="KW-0297">G-protein coupled receptor</keyword>
<dbReference type="Pfam" id="PF01094">
    <property type="entry name" value="ANF_receptor"/>
    <property type="match status" value="1"/>
</dbReference>
<dbReference type="GO" id="GO:0005524">
    <property type="term" value="F:ATP binding"/>
    <property type="evidence" value="ECO:0007669"/>
    <property type="project" value="UniProtKB-UniRule"/>
</dbReference>
<dbReference type="Gene3D" id="1.10.510.10">
    <property type="entry name" value="Transferase(Phosphotransferase) domain 1"/>
    <property type="match status" value="1"/>
</dbReference>
<proteinExistence type="predicted"/>
<dbReference type="InterPro" id="IPR001245">
    <property type="entry name" value="Ser-Thr/Tyr_kinase_cat_dom"/>
</dbReference>
<dbReference type="Gene3D" id="3.40.50.2300">
    <property type="match status" value="2"/>
</dbReference>
<dbReference type="InterPro" id="IPR011009">
    <property type="entry name" value="Kinase-like_dom_sf"/>
</dbReference>
<dbReference type="PROSITE" id="PS50011">
    <property type="entry name" value="PROTEIN_KINASE_DOM"/>
    <property type="match status" value="1"/>
</dbReference>
<dbReference type="GO" id="GO:0005886">
    <property type="term" value="C:plasma membrane"/>
    <property type="evidence" value="ECO:0007669"/>
    <property type="project" value="UniProtKB-SubCell"/>
</dbReference>
<reference evidence="29" key="1">
    <citation type="submission" date="2020-11" db="EMBL/GenBank/DDBJ databases">
        <authorList>
            <person name="Tran Van P."/>
        </authorList>
    </citation>
    <scope>NUCLEOTIDE SEQUENCE</scope>
</reference>
<dbReference type="InterPro" id="IPR017441">
    <property type="entry name" value="Protein_kinase_ATP_BS"/>
</dbReference>
<keyword evidence="16" id="KW-0829">Tyrosine-protein kinase</keyword>
<dbReference type="EC" id="2.7.10.1" evidence="3"/>
<dbReference type="GO" id="GO:0007169">
    <property type="term" value="P:cell surface receptor protein tyrosine kinase signaling pathway"/>
    <property type="evidence" value="ECO:0007669"/>
    <property type="project" value="TreeGrafter"/>
</dbReference>
<feature type="domain" description="Protein kinase" evidence="28">
    <location>
        <begin position="860"/>
        <end position="1133"/>
    </location>
</feature>
<keyword evidence="7 27" id="KW-0812">Transmembrane</keyword>
<name>A0A7R8Z9E8_TIMDO</name>
<dbReference type="Gene3D" id="3.30.200.20">
    <property type="entry name" value="Phosphorylase Kinase, domain 1"/>
    <property type="match status" value="1"/>
</dbReference>
<evidence type="ECO:0000256" key="19">
    <source>
        <dbReference type="ARBA" id="ARBA00023180"/>
    </source>
</evidence>
<evidence type="ECO:0000313" key="29">
    <source>
        <dbReference type="EMBL" id="CAD7201157.1"/>
    </source>
</evidence>
<keyword evidence="18" id="KW-0675">Receptor</keyword>
<dbReference type="GO" id="GO:0004714">
    <property type="term" value="F:transmembrane receptor protein tyrosine kinase activity"/>
    <property type="evidence" value="ECO:0007669"/>
    <property type="project" value="UniProtKB-EC"/>
</dbReference>
<dbReference type="FunFam" id="3.30.200.20:FF:000593">
    <property type="entry name" value="Predicted protein"/>
    <property type="match status" value="1"/>
</dbReference>
<evidence type="ECO:0000256" key="23">
    <source>
        <dbReference type="ARBA" id="ARBA00056965"/>
    </source>
</evidence>
<keyword evidence="21" id="KW-0393">Immunoglobulin domain</keyword>
<keyword evidence="4" id="KW-1003">Cell membrane</keyword>
<comment type="catalytic activity">
    <reaction evidence="22">
        <text>L-tyrosyl-[protein] + ATP = O-phospho-L-tyrosyl-[protein] + ADP + H(+)</text>
        <dbReference type="Rhea" id="RHEA:10596"/>
        <dbReference type="Rhea" id="RHEA-COMP:10136"/>
        <dbReference type="Rhea" id="RHEA-COMP:20101"/>
        <dbReference type="ChEBI" id="CHEBI:15378"/>
        <dbReference type="ChEBI" id="CHEBI:30616"/>
        <dbReference type="ChEBI" id="CHEBI:46858"/>
        <dbReference type="ChEBI" id="CHEBI:61978"/>
        <dbReference type="ChEBI" id="CHEBI:456216"/>
        <dbReference type="EC" id="2.7.10.1"/>
    </reaction>
</comment>
<dbReference type="GO" id="GO:0004930">
    <property type="term" value="F:G protein-coupled receptor activity"/>
    <property type="evidence" value="ECO:0007669"/>
    <property type="project" value="UniProtKB-KW"/>
</dbReference>
<keyword evidence="10 25" id="KW-0547">Nucleotide-binding</keyword>
<keyword evidence="8" id="KW-0732">Signal</keyword>
<dbReference type="PROSITE" id="PS00109">
    <property type="entry name" value="PROTEIN_KINASE_TYR"/>
    <property type="match status" value="1"/>
</dbReference>
<evidence type="ECO:0000256" key="9">
    <source>
        <dbReference type="ARBA" id="ARBA00022737"/>
    </source>
</evidence>
<dbReference type="PRINTS" id="PR00109">
    <property type="entry name" value="TYRKINASE"/>
</dbReference>
<evidence type="ECO:0000256" key="20">
    <source>
        <dbReference type="ARBA" id="ARBA00023224"/>
    </source>
</evidence>
<dbReference type="PANTHER" id="PTHR24416:SF489">
    <property type="entry name" value="PROTEIN KINASE DOMAIN-CONTAINING PROTEIN"/>
    <property type="match status" value="1"/>
</dbReference>
<accession>A0A7R8Z9E8</accession>
<evidence type="ECO:0000256" key="16">
    <source>
        <dbReference type="ARBA" id="ARBA00023137"/>
    </source>
</evidence>
<sequence>MQTAEATEVNPKRYLHFEGHILDIQLETSPRVTHQMITHIFKIFLEEVLGYPHVGIKQQDYFNTSEVFERLGPVDPYQILSPSAMINLEVWVPSEFDVKSTVEMYHVQDCGIVAPPGRFGWFIPRSLSKLVPDMDNWRVFTNATAASIFDVSQEDMIFIYNYTRDLKSKRYYCEESYCDQGMFTPKWCSSQIRHKSAPCALLLAGDFNATNFVSEHIFKLKLYVKVVWVGPHIKTVTETLTQKYSNEDVTRSLVVLSWAPSIITTLDDDTYVSVSFPPCKDPNSSSDIGCKYEMQRLIKLAWTKLEIGARPAFEATQKVSFTLQDYTNILKLYYNAASRTSYEDLACEWMLKNTKWKKWVPDTDKNDLYIGAYTENEKRNSEVILCDEGEIGKVNMRMVNLIFEVELLRIIGISSGPACSDTVEPLAGVTKHFKTVVISYSAEGSSFSDRDKYPYFFRTIGENKQYKDVYLRLLQKMNWKQVSALTEDGQKYTEYISHLQDLLKKNNIELTNRKFPRERAGVSMTQYLEELKSKNARIIIADMYDLAARAVMCEAFHLEMTADKGYVWFLPLWLSPDWYDTDFYNKKTASNNKTENISCTTTEMIKAINGHLALTHSYFAPDDQVMQEGKTVGEWRKNYSKICAAKNVSQSNYAGYAYDAVWTYAYALNRMTKENPSYLSDLHSNTTTHRFVELLEATDFNGVSGRIHFLGPSRVSVINVIQWLNNTQRTVGSFYPNVSTEKAEIIGGILELNMSAIEWLTEDGKQPTDGTLAPPQCVFEGIAKALNVSCDMSIVIVNIIGFGFLAIFVLVALIFVKRRYDKKFQETENYKNYMKSLGLDLVSAANMKDLDKWEIARDKVVINRKLGEGAFGTVYGGEAHFNEKGWVAVAVKTLKTGSTTEEKLDFLSEAEVMKRFEHKNIVKLLGVCTKNEPVYTIMEFMLYGDLKTFLLARRHLVNEKISEESDEISSKKLTTMAMDVARALGYLAELKYVHRDVASRNCLVNANRVVKLGDFGMTRPMYESDYYKFNRKGMLPVRWMSPESLALGIFTPSSDVWSFGVLLYEIITFGSFPFQGLSNNQVLEHVKAGNTLTIPLGVKPLLEGLIQSCWNNDHKKRPQASEIVEFLANNPRLLTPCLDIPLSSVQMEDTGQLEMTLPENFRKCSVSLSFNKFPGNTVRARYRSVSGPGETLTPGQERNFARASLENGCVHEPLLGVTLRSSASGMGLTKYVSMQPNCRSIRHSEEDYGTNGPVPVNPVSPDNPRPESNFHQKPSCQAVSGITLNSFQPQLPIWDFMEVLFINSLVCGPTSYLATLQDKPTGCFLGAATNFRLGTSSRQRSLLSPPGQFRRLKGEIDHLMSSNPQLGTT</sequence>
<keyword evidence="11" id="KW-0418">Kinase</keyword>
<evidence type="ECO:0000256" key="8">
    <source>
        <dbReference type="ARBA" id="ARBA00022729"/>
    </source>
</evidence>
<comment type="function">
    <text evidence="23">Receptor for basic fibroblast growth factor.</text>
</comment>
<feature type="binding site" evidence="25">
    <location>
        <position position="892"/>
    </location>
    <ligand>
        <name>ATP</name>
        <dbReference type="ChEBI" id="CHEBI:30616"/>
    </ligand>
</feature>
<dbReference type="InterPro" id="IPR001828">
    <property type="entry name" value="ANF_lig-bd_rcpt"/>
</dbReference>
<organism evidence="29">
    <name type="scientific">Timema douglasi</name>
    <name type="common">Walking stick</name>
    <dbReference type="NCBI Taxonomy" id="61478"/>
    <lineage>
        <taxon>Eukaryota</taxon>
        <taxon>Metazoa</taxon>
        <taxon>Ecdysozoa</taxon>
        <taxon>Arthropoda</taxon>
        <taxon>Hexapoda</taxon>
        <taxon>Insecta</taxon>
        <taxon>Pterygota</taxon>
        <taxon>Neoptera</taxon>
        <taxon>Polyneoptera</taxon>
        <taxon>Phasmatodea</taxon>
        <taxon>Timematodea</taxon>
        <taxon>Timematoidea</taxon>
        <taxon>Timematidae</taxon>
        <taxon>Timema</taxon>
    </lineage>
</organism>
<keyword evidence="20" id="KW-0807">Transducer</keyword>